<feature type="transmembrane region" description="Helical" evidence="1">
    <location>
        <begin position="116"/>
        <end position="136"/>
    </location>
</feature>
<evidence type="ECO:0000313" key="3">
    <source>
        <dbReference type="Proteomes" id="UP001053296"/>
    </source>
</evidence>
<feature type="transmembrane region" description="Helical" evidence="1">
    <location>
        <begin position="12"/>
        <end position="33"/>
    </location>
</feature>
<feature type="transmembrane region" description="Helical" evidence="1">
    <location>
        <begin position="48"/>
        <end position="68"/>
    </location>
</feature>
<reference evidence="2" key="1">
    <citation type="journal article" date="2022" name="Arch. Microbiol.">
        <title>Pseudodesulfovibrio sediminis sp. nov., a mesophilic and neutrophilic sulfate-reducing bacterium isolated from sediment of a brackish lake.</title>
        <authorList>
            <person name="Takahashi A."/>
            <person name="Kojima H."/>
            <person name="Watanabe M."/>
            <person name="Fukui M."/>
        </authorList>
    </citation>
    <scope>NUCLEOTIDE SEQUENCE</scope>
    <source>
        <strain evidence="2">SF6</strain>
    </source>
</reference>
<evidence type="ECO:0000256" key="1">
    <source>
        <dbReference type="SAM" id="Phobius"/>
    </source>
</evidence>
<keyword evidence="3" id="KW-1185">Reference proteome</keyword>
<organism evidence="2 3">
    <name type="scientific">Pseudodesulfovibrio sediminis</name>
    <dbReference type="NCBI Taxonomy" id="2810563"/>
    <lineage>
        <taxon>Bacteria</taxon>
        <taxon>Pseudomonadati</taxon>
        <taxon>Thermodesulfobacteriota</taxon>
        <taxon>Desulfovibrionia</taxon>
        <taxon>Desulfovibrionales</taxon>
        <taxon>Desulfovibrionaceae</taxon>
    </lineage>
</organism>
<name>A0ABN6EXW9_9BACT</name>
<gene>
    <name evidence="2" type="ORF">PSDVSF_31030</name>
</gene>
<keyword evidence="1" id="KW-0812">Transmembrane</keyword>
<dbReference type="Proteomes" id="UP001053296">
    <property type="component" value="Chromosome"/>
</dbReference>
<dbReference type="EMBL" id="AP024485">
    <property type="protein sequence ID" value="BCS89861.1"/>
    <property type="molecule type" value="Genomic_DNA"/>
</dbReference>
<dbReference type="RefSeq" id="WP_229591817.1">
    <property type="nucleotide sequence ID" value="NZ_AP024485.1"/>
</dbReference>
<sequence length="142" mass="15667">MDTMPMRKCQRRLALLWLGLGGASILIVIIQLAGNHFGEDSNGYAQKAFQWLLPAIVPTLSLILGSLATPMDKERQADSFFFWVTMAISGGYLLIILGFLVTRFSVASMVQMVDSSVLWIGPLQGLVGGTMGFFFFREAKNE</sequence>
<keyword evidence="1" id="KW-0472">Membrane</keyword>
<feature type="transmembrane region" description="Helical" evidence="1">
    <location>
        <begin position="80"/>
        <end position="104"/>
    </location>
</feature>
<protein>
    <submittedName>
        <fullName evidence="2">Uncharacterized protein</fullName>
    </submittedName>
</protein>
<keyword evidence="1" id="KW-1133">Transmembrane helix</keyword>
<evidence type="ECO:0000313" key="2">
    <source>
        <dbReference type="EMBL" id="BCS89861.1"/>
    </source>
</evidence>
<proteinExistence type="predicted"/>
<accession>A0ABN6EXW9</accession>